<proteinExistence type="predicted"/>
<feature type="domain" description="HTH cro/C1-type" evidence="1">
    <location>
        <begin position="18"/>
        <end position="74"/>
    </location>
</feature>
<dbReference type="InterPro" id="IPR043917">
    <property type="entry name" value="DUF5753"/>
</dbReference>
<dbReference type="Gene3D" id="1.10.260.40">
    <property type="entry name" value="lambda repressor-like DNA-binding domains"/>
    <property type="match status" value="1"/>
</dbReference>
<dbReference type="KEGG" id="salj:SMD11_3952"/>
<reference evidence="2 3" key="1">
    <citation type="submission" date="2017-06" db="EMBL/GenBank/DDBJ databases">
        <title>Streptomyces albireticuli Genome sequencing and assembly.</title>
        <authorList>
            <person name="Wang Y."/>
            <person name="Du B."/>
            <person name="Ding Y."/>
            <person name="Liu H."/>
            <person name="Hou Q."/>
            <person name="Liu K."/>
            <person name="Yao L."/>
            <person name="Wang C."/>
        </authorList>
    </citation>
    <scope>NUCLEOTIDE SEQUENCE [LARGE SCALE GENOMIC DNA]</scope>
    <source>
        <strain evidence="2 3">MDJK11</strain>
    </source>
</reference>
<dbReference type="InterPro" id="IPR010982">
    <property type="entry name" value="Lambda_DNA-bd_dom_sf"/>
</dbReference>
<name>A0A1Z2L5J3_9ACTN</name>
<dbReference type="CDD" id="cd00093">
    <property type="entry name" value="HTH_XRE"/>
    <property type="match status" value="1"/>
</dbReference>
<dbReference type="PROSITE" id="PS50943">
    <property type="entry name" value="HTH_CROC1"/>
    <property type="match status" value="1"/>
</dbReference>
<dbReference type="InterPro" id="IPR001387">
    <property type="entry name" value="Cro/C1-type_HTH"/>
</dbReference>
<dbReference type="EMBL" id="CP021744">
    <property type="protein sequence ID" value="ARZ69567.1"/>
    <property type="molecule type" value="Genomic_DNA"/>
</dbReference>
<dbReference type="Proteomes" id="UP000195755">
    <property type="component" value="Chromosome"/>
</dbReference>
<evidence type="ECO:0000313" key="2">
    <source>
        <dbReference type="EMBL" id="ARZ69567.1"/>
    </source>
</evidence>
<dbReference type="Pfam" id="PF13560">
    <property type="entry name" value="HTH_31"/>
    <property type="match status" value="1"/>
</dbReference>
<dbReference type="SMART" id="SM00530">
    <property type="entry name" value="HTH_XRE"/>
    <property type="match status" value="1"/>
</dbReference>
<sequence>MAARRGPTFRRRELGKELRRLREKKGYSTKEAAAAIESSDTKLNRVESGHNQLPRVRDLEDLLDFYGVTDRNDRDQLLELHRDSLSADWYRPYQNYMPSGQLLYVGLETDARTMRAWHSQVVFGLLQTERYAHALFTTAKPVEERTTEFVEESVAARMKRKEVVFGDDPVELRVILDEAALRRVVGSPAVMREQYEEIARAAELDHVTVQVLPMNLPTYRANANFVILEFDSGLDPVVMEDSPSVMTVSDRPREVWKHARKFDALREGALAPAKTADFLHRLGREIDEH</sequence>
<gene>
    <name evidence="2" type="ORF">SMD11_3952</name>
</gene>
<accession>A0A1Z2L5J3</accession>
<keyword evidence="2" id="KW-0238">DNA-binding</keyword>
<dbReference type="SUPFAM" id="SSF47413">
    <property type="entry name" value="lambda repressor-like DNA-binding domains"/>
    <property type="match status" value="1"/>
</dbReference>
<organism evidence="2 3">
    <name type="scientific">Streptomyces albireticuli</name>
    <dbReference type="NCBI Taxonomy" id="1940"/>
    <lineage>
        <taxon>Bacteria</taxon>
        <taxon>Bacillati</taxon>
        <taxon>Actinomycetota</taxon>
        <taxon>Actinomycetes</taxon>
        <taxon>Kitasatosporales</taxon>
        <taxon>Streptomycetaceae</taxon>
        <taxon>Streptomyces</taxon>
    </lineage>
</organism>
<dbReference type="OrthoDB" id="4025114at2"/>
<evidence type="ECO:0000259" key="1">
    <source>
        <dbReference type="PROSITE" id="PS50943"/>
    </source>
</evidence>
<dbReference type="RefSeq" id="WP_087927663.1">
    <property type="nucleotide sequence ID" value="NZ_CP021744.1"/>
</dbReference>
<evidence type="ECO:0000313" key="3">
    <source>
        <dbReference type="Proteomes" id="UP000195755"/>
    </source>
</evidence>
<dbReference type="Pfam" id="PF19054">
    <property type="entry name" value="DUF5753"/>
    <property type="match status" value="1"/>
</dbReference>
<dbReference type="GO" id="GO:0003677">
    <property type="term" value="F:DNA binding"/>
    <property type="evidence" value="ECO:0007669"/>
    <property type="project" value="UniProtKB-KW"/>
</dbReference>
<dbReference type="AlphaFoldDB" id="A0A1Z2L5J3"/>
<protein>
    <submittedName>
        <fullName evidence="2">DNA-binding protein</fullName>
    </submittedName>
</protein>